<feature type="domain" description="Flagellar basal-body/hook protein C-terminal" evidence="7">
    <location>
        <begin position="441"/>
        <end position="476"/>
    </location>
</feature>
<dbReference type="Pfam" id="PF22638">
    <property type="entry name" value="FlgK_D1"/>
    <property type="match status" value="1"/>
</dbReference>
<keyword evidence="9" id="KW-0282">Flagellum</keyword>
<name>A0A1I6MUA5_9RHOB</name>
<keyword evidence="9" id="KW-0969">Cilium</keyword>
<gene>
    <name evidence="9" type="ORF">SAMN05444714_2146</name>
</gene>
<dbReference type="EMBL" id="FOZM01000002">
    <property type="protein sequence ID" value="SFS19292.1"/>
    <property type="molecule type" value="Genomic_DNA"/>
</dbReference>
<comment type="similarity">
    <text evidence="3">Belongs to the flagella basal body rod proteins family.</text>
</comment>
<evidence type="ECO:0000256" key="1">
    <source>
        <dbReference type="ARBA" id="ARBA00004365"/>
    </source>
</evidence>
<dbReference type="RefSeq" id="WP_090208108.1">
    <property type="nucleotide sequence ID" value="NZ_FOZM01000002.1"/>
</dbReference>
<dbReference type="InterPro" id="IPR002371">
    <property type="entry name" value="FlgK"/>
</dbReference>
<dbReference type="InterPro" id="IPR010930">
    <property type="entry name" value="Flg_bb/hook_C_dom"/>
</dbReference>
<dbReference type="AlphaFoldDB" id="A0A1I6MUA5"/>
<keyword evidence="10" id="KW-1185">Reference proteome</keyword>
<reference evidence="9 10" key="1">
    <citation type="submission" date="2016-10" db="EMBL/GenBank/DDBJ databases">
        <authorList>
            <person name="de Groot N.N."/>
        </authorList>
    </citation>
    <scope>NUCLEOTIDE SEQUENCE [LARGE SCALE GENOMIC DNA]</scope>
    <source>
        <strain evidence="9 10">DSM 29433</strain>
    </source>
</reference>
<dbReference type="GO" id="GO:0044780">
    <property type="term" value="P:bacterial-type flagellum assembly"/>
    <property type="evidence" value="ECO:0007669"/>
    <property type="project" value="InterPro"/>
</dbReference>
<accession>A0A1I6MUA5</accession>
<dbReference type="PANTHER" id="PTHR30033">
    <property type="entry name" value="FLAGELLAR HOOK-ASSOCIATED PROTEIN 1"/>
    <property type="match status" value="1"/>
</dbReference>
<dbReference type="STRING" id="1123755.SAMN05444714_2146"/>
<dbReference type="GO" id="GO:0009424">
    <property type="term" value="C:bacterial-type flagellum hook"/>
    <property type="evidence" value="ECO:0007669"/>
    <property type="project" value="InterPro"/>
</dbReference>
<evidence type="ECO:0000259" key="7">
    <source>
        <dbReference type="Pfam" id="PF06429"/>
    </source>
</evidence>
<dbReference type="Pfam" id="PF06429">
    <property type="entry name" value="Flg_bbr_C"/>
    <property type="match status" value="1"/>
</dbReference>
<evidence type="ECO:0000256" key="3">
    <source>
        <dbReference type="ARBA" id="ARBA00009677"/>
    </source>
</evidence>
<evidence type="ECO:0000256" key="6">
    <source>
        <dbReference type="ARBA" id="ARBA00023143"/>
    </source>
</evidence>
<evidence type="ECO:0000313" key="9">
    <source>
        <dbReference type="EMBL" id="SFS19292.1"/>
    </source>
</evidence>
<keyword evidence="6" id="KW-0975">Bacterial flagellum</keyword>
<dbReference type="SUPFAM" id="SSF64518">
    <property type="entry name" value="Phase 1 flagellin"/>
    <property type="match status" value="1"/>
</dbReference>
<evidence type="ECO:0000256" key="5">
    <source>
        <dbReference type="ARBA" id="ARBA00022525"/>
    </source>
</evidence>
<protein>
    <recommendedName>
        <fullName evidence="4">Flagellar hook-associated protein 1</fullName>
    </recommendedName>
</protein>
<dbReference type="InterPro" id="IPR053927">
    <property type="entry name" value="FlgK_helical"/>
</dbReference>
<dbReference type="OrthoDB" id="7181295at2"/>
<comment type="subcellular location">
    <subcellularLocation>
        <location evidence="1">Bacterial flagellum</location>
    </subcellularLocation>
    <subcellularLocation>
        <location evidence="2">Secreted</location>
    </subcellularLocation>
</comment>
<keyword evidence="9" id="KW-0966">Cell projection</keyword>
<dbReference type="Proteomes" id="UP000198926">
    <property type="component" value="Unassembled WGS sequence"/>
</dbReference>
<sequence length="478" mass="50501">MSISGALNNALTGLTASSRLAEVVSSNISNALTDGYARRVIELSSKELGGVSVDGIDRMIDRGLIADRRLADAQYSGQSLTADMLSRLESGLGAADDPSNIGSRIAAVEAALIRASGDPSSELRLTQVADAFGAMIATFDQNNDDIQNLREEADRTIDRQIATLNDRLVQIAALNADVLRLSASGTDISGLLDARQRLIDTVAELVPIRVTESDNQTVRLMTTSGLTLLDGRPASFSFKMTPTITADMSLSSGALSGVLWDGQPLDNDDGIGRLDGGSIGAAFAMRDEILVNVQASLDTLAVDMVARFQDPANDPTLTAGDPGLVTVQGNSLNPLDVAGLAGRLTLNPLFDPSVGGGFARIRDGLNGPVLAPNSDATQINRWIVAFSELREDLPLSGKQSLSARAADFTSRLGATRLSAETDASFSQARLSTLTQAELAQGVDTDQELQTLLKVEQSYGANAKVIETVDFLIRRLLEI</sequence>
<dbReference type="GO" id="GO:0005198">
    <property type="term" value="F:structural molecule activity"/>
    <property type="evidence" value="ECO:0007669"/>
    <property type="project" value="InterPro"/>
</dbReference>
<organism evidence="9 10">
    <name type="scientific">Yoonia litorea</name>
    <dbReference type="NCBI Taxonomy" id="1123755"/>
    <lineage>
        <taxon>Bacteria</taxon>
        <taxon>Pseudomonadati</taxon>
        <taxon>Pseudomonadota</taxon>
        <taxon>Alphaproteobacteria</taxon>
        <taxon>Rhodobacterales</taxon>
        <taxon>Paracoccaceae</taxon>
        <taxon>Yoonia</taxon>
    </lineage>
</organism>
<evidence type="ECO:0000313" key="10">
    <source>
        <dbReference type="Proteomes" id="UP000198926"/>
    </source>
</evidence>
<keyword evidence="5" id="KW-0964">Secreted</keyword>
<dbReference type="GO" id="GO:0005576">
    <property type="term" value="C:extracellular region"/>
    <property type="evidence" value="ECO:0007669"/>
    <property type="project" value="UniProtKB-SubCell"/>
</dbReference>
<evidence type="ECO:0000256" key="2">
    <source>
        <dbReference type="ARBA" id="ARBA00004613"/>
    </source>
</evidence>
<feature type="domain" description="Flagellar hook-associated protein FlgK helical" evidence="8">
    <location>
        <begin position="86"/>
        <end position="309"/>
    </location>
</feature>
<dbReference type="PANTHER" id="PTHR30033:SF1">
    <property type="entry name" value="FLAGELLAR HOOK-ASSOCIATED PROTEIN 1"/>
    <property type="match status" value="1"/>
</dbReference>
<proteinExistence type="inferred from homology"/>
<evidence type="ECO:0000259" key="8">
    <source>
        <dbReference type="Pfam" id="PF22638"/>
    </source>
</evidence>
<evidence type="ECO:0000256" key="4">
    <source>
        <dbReference type="ARBA" id="ARBA00016244"/>
    </source>
</evidence>
<dbReference type="NCBIfam" id="TIGR02492">
    <property type="entry name" value="flgK_ends"/>
    <property type="match status" value="1"/>
</dbReference>